<evidence type="ECO:0000259" key="1">
    <source>
        <dbReference type="Pfam" id="PF15631"/>
    </source>
</evidence>
<name>A0A502GXE1_9BACT</name>
<sequence>MKLLFFLLLPLVGCGQTAKGRAVAGEAYAWGQVRQAVREPANLPATVLPTKQVAVAVAEAILFPIYGQRHIENERPYKVYFIDGCWYISGTMPTQSLGGTFEIVLKASNGQVLRLTHGK</sequence>
<dbReference type="RefSeq" id="WP_140466896.1">
    <property type="nucleotide sequence ID" value="NZ_RCYZ01000004.1"/>
</dbReference>
<evidence type="ECO:0000313" key="3">
    <source>
        <dbReference type="Proteomes" id="UP000317646"/>
    </source>
</evidence>
<evidence type="ECO:0000313" key="2">
    <source>
        <dbReference type="EMBL" id="TPG66122.1"/>
    </source>
</evidence>
<dbReference type="EMBL" id="RCYZ01000004">
    <property type="protein sequence ID" value="TPG66122.1"/>
    <property type="molecule type" value="Genomic_DNA"/>
</dbReference>
<proteinExistence type="predicted"/>
<comment type="caution">
    <text evidence="2">The sequence shown here is derived from an EMBL/GenBank/DDBJ whole genome shotgun (WGS) entry which is preliminary data.</text>
</comment>
<dbReference type="Proteomes" id="UP000317646">
    <property type="component" value="Unassembled WGS sequence"/>
</dbReference>
<reference evidence="2 3" key="1">
    <citation type="journal article" date="2019" name="Environ. Microbiol.">
        <title>Species interactions and distinct microbial communities in high Arctic permafrost affected cryosols are associated with the CH4 and CO2 gas fluxes.</title>
        <authorList>
            <person name="Altshuler I."/>
            <person name="Hamel J."/>
            <person name="Turney S."/>
            <person name="Magnuson E."/>
            <person name="Levesque R."/>
            <person name="Greer C."/>
            <person name="Whyte L.G."/>
        </authorList>
    </citation>
    <scope>NUCLEOTIDE SEQUENCE [LARGE SCALE GENOMIC DNA]</scope>
    <source>
        <strain evidence="2 3">S9.2P</strain>
    </source>
</reference>
<gene>
    <name evidence="2" type="ORF">EAH73_12195</name>
</gene>
<dbReference type="OrthoDB" id="886637at2"/>
<feature type="domain" description="NTF2 fold" evidence="1">
    <location>
        <begin position="54"/>
        <end position="119"/>
    </location>
</feature>
<accession>A0A502GXE1</accession>
<organism evidence="2 3">
    <name type="scientific">Hymenobacter nivis</name>
    <dbReference type="NCBI Taxonomy" id="1850093"/>
    <lineage>
        <taxon>Bacteria</taxon>
        <taxon>Pseudomonadati</taxon>
        <taxon>Bacteroidota</taxon>
        <taxon>Cytophagia</taxon>
        <taxon>Cytophagales</taxon>
        <taxon>Hymenobacteraceae</taxon>
        <taxon>Hymenobacter</taxon>
    </lineage>
</organism>
<protein>
    <recommendedName>
        <fullName evidence="1">NTF2 fold domain-containing protein</fullName>
    </recommendedName>
</protein>
<dbReference type="Pfam" id="PF15631">
    <property type="entry name" value="Imm-NTF2-2"/>
    <property type="match status" value="1"/>
</dbReference>
<dbReference type="InterPro" id="IPR028921">
    <property type="entry name" value="NTF2_fold_dom"/>
</dbReference>
<dbReference type="AlphaFoldDB" id="A0A502GXE1"/>
<keyword evidence="3" id="KW-1185">Reference proteome</keyword>